<evidence type="ECO:0000256" key="8">
    <source>
        <dbReference type="ARBA" id="ARBA00038932"/>
    </source>
</evidence>
<dbReference type="PANTHER" id="PTHR11954">
    <property type="entry name" value="D-DOPACHROME DECARBOXYLASE"/>
    <property type="match status" value="1"/>
</dbReference>
<dbReference type="Gene3D" id="3.30.429.10">
    <property type="entry name" value="Macrophage Migration Inhibitory Factor"/>
    <property type="match status" value="1"/>
</dbReference>
<dbReference type="GO" id="GO:0004167">
    <property type="term" value="F:dopachrome isomerase activity"/>
    <property type="evidence" value="ECO:0007669"/>
    <property type="project" value="UniProtKB-EC"/>
</dbReference>
<evidence type="ECO:0000313" key="13">
    <source>
        <dbReference type="EMBL" id="GFO27609.1"/>
    </source>
</evidence>
<dbReference type="EC" id="5.3.2.1" evidence="9"/>
<evidence type="ECO:0000256" key="1">
    <source>
        <dbReference type="ARBA" id="ARBA00004613"/>
    </source>
</evidence>
<evidence type="ECO:0000256" key="2">
    <source>
        <dbReference type="ARBA" id="ARBA00005851"/>
    </source>
</evidence>
<dbReference type="Pfam" id="PF01187">
    <property type="entry name" value="MIF"/>
    <property type="match status" value="1"/>
</dbReference>
<evidence type="ECO:0000256" key="12">
    <source>
        <dbReference type="ARBA" id="ARBA00042730"/>
    </source>
</evidence>
<dbReference type="EMBL" id="BLXT01005934">
    <property type="protein sequence ID" value="GFO27609.1"/>
    <property type="molecule type" value="Genomic_DNA"/>
</dbReference>
<dbReference type="Proteomes" id="UP000735302">
    <property type="component" value="Unassembled WGS sequence"/>
</dbReference>
<evidence type="ECO:0000256" key="4">
    <source>
        <dbReference type="ARBA" id="ARBA00022525"/>
    </source>
</evidence>
<gene>
    <name evidence="13" type="ORF">PoB_005411400</name>
</gene>
<dbReference type="GO" id="GO:0005125">
    <property type="term" value="F:cytokine activity"/>
    <property type="evidence" value="ECO:0007669"/>
    <property type="project" value="UniProtKB-KW"/>
</dbReference>
<dbReference type="SUPFAM" id="SSF55331">
    <property type="entry name" value="Tautomerase/MIF"/>
    <property type="match status" value="1"/>
</dbReference>
<dbReference type="AlphaFoldDB" id="A0AAV4C962"/>
<keyword evidence="4" id="KW-0964">Secreted</keyword>
<comment type="caution">
    <text evidence="13">The sequence shown here is derived from an EMBL/GenBank/DDBJ whole genome shotgun (WGS) entry which is preliminary data.</text>
</comment>
<comment type="catalytic activity">
    <reaction evidence="6">
        <text>3-phenylpyruvate = enol-phenylpyruvate</text>
        <dbReference type="Rhea" id="RHEA:17097"/>
        <dbReference type="ChEBI" id="CHEBI:16815"/>
        <dbReference type="ChEBI" id="CHEBI:18005"/>
        <dbReference type="EC" id="5.3.2.1"/>
    </reaction>
</comment>
<dbReference type="GO" id="GO:0005615">
    <property type="term" value="C:extracellular space"/>
    <property type="evidence" value="ECO:0007669"/>
    <property type="project" value="UniProtKB-KW"/>
</dbReference>
<reference evidence="13 14" key="1">
    <citation type="journal article" date="2021" name="Elife">
        <title>Chloroplast acquisition without the gene transfer in kleptoplastic sea slugs, Plakobranchus ocellatus.</title>
        <authorList>
            <person name="Maeda T."/>
            <person name="Takahashi S."/>
            <person name="Yoshida T."/>
            <person name="Shimamura S."/>
            <person name="Takaki Y."/>
            <person name="Nagai Y."/>
            <person name="Toyoda A."/>
            <person name="Suzuki Y."/>
            <person name="Arimoto A."/>
            <person name="Ishii H."/>
            <person name="Satoh N."/>
            <person name="Nishiyama T."/>
            <person name="Hasebe M."/>
            <person name="Maruyama T."/>
            <person name="Minagawa J."/>
            <person name="Obokata J."/>
            <person name="Shigenobu S."/>
        </authorList>
    </citation>
    <scope>NUCLEOTIDE SEQUENCE [LARGE SCALE GENOMIC DNA]</scope>
</reference>
<evidence type="ECO:0000256" key="11">
    <source>
        <dbReference type="ARBA" id="ARBA00041912"/>
    </source>
</evidence>
<name>A0AAV4C962_9GAST</name>
<dbReference type="GO" id="GO:0050178">
    <property type="term" value="F:phenylpyruvate tautomerase activity"/>
    <property type="evidence" value="ECO:0007669"/>
    <property type="project" value="UniProtKB-EC"/>
</dbReference>
<organism evidence="13 14">
    <name type="scientific">Plakobranchus ocellatus</name>
    <dbReference type="NCBI Taxonomy" id="259542"/>
    <lineage>
        <taxon>Eukaryota</taxon>
        <taxon>Metazoa</taxon>
        <taxon>Spiralia</taxon>
        <taxon>Lophotrochozoa</taxon>
        <taxon>Mollusca</taxon>
        <taxon>Gastropoda</taxon>
        <taxon>Heterobranchia</taxon>
        <taxon>Euthyneura</taxon>
        <taxon>Panpulmonata</taxon>
        <taxon>Sacoglossa</taxon>
        <taxon>Placobranchoidea</taxon>
        <taxon>Plakobranchidae</taxon>
        <taxon>Plakobranchus</taxon>
    </lineage>
</organism>
<evidence type="ECO:0000256" key="3">
    <source>
        <dbReference type="ARBA" id="ARBA00022514"/>
    </source>
</evidence>
<keyword evidence="3" id="KW-0202">Cytokine</keyword>
<dbReference type="PANTHER" id="PTHR11954:SF6">
    <property type="entry name" value="MACROPHAGE MIGRATION INHIBITORY FACTOR"/>
    <property type="match status" value="1"/>
</dbReference>
<dbReference type="EC" id="5.3.3.12" evidence="8"/>
<evidence type="ECO:0000256" key="9">
    <source>
        <dbReference type="ARBA" id="ARBA00039086"/>
    </source>
</evidence>
<comment type="subcellular location">
    <subcellularLocation>
        <location evidence="1">Secreted</location>
    </subcellularLocation>
</comment>
<evidence type="ECO:0000256" key="7">
    <source>
        <dbReference type="ARBA" id="ARBA00036823"/>
    </source>
</evidence>
<protein>
    <recommendedName>
        <fullName evidence="12">L-dopachrome isomerase</fullName>
        <ecNumber evidence="9">5.3.2.1</ecNumber>
        <ecNumber evidence="8">5.3.3.12</ecNumber>
    </recommendedName>
    <alternativeName>
        <fullName evidence="10">L-dopachrome tautomerase</fullName>
    </alternativeName>
    <alternativeName>
        <fullName evidence="11">Phenylpyruvate tautomerase</fullName>
    </alternativeName>
</protein>
<dbReference type="InterPro" id="IPR014347">
    <property type="entry name" value="Tautomerase/MIF_sf"/>
</dbReference>
<sequence length="68" mass="7800">MTFGGSGEPCANIELHYFGNVSAEKNREMAPRLCQFIESELGIKQNRFYISVYDIQQPYCIWDGKTFG</sequence>
<dbReference type="InterPro" id="IPR001398">
    <property type="entry name" value="Macrophage_inhib_fac"/>
</dbReference>
<comment type="similarity">
    <text evidence="2">Belongs to the MIF family.</text>
</comment>
<keyword evidence="5" id="KW-0413">Isomerase</keyword>
<keyword evidence="14" id="KW-1185">Reference proteome</keyword>
<comment type="catalytic activity">
    <reaction evidence="7">
        <text>L-dopachrome = 5,6-dihydroxyindole-2-carboxylate</text>
        <dbReference type="Rhea" id="RHEA:13041"/>
        <dbReference type="ChEBI" id="CHEBI:16875"/>
        <dbReference type="ChEBI" id="CHEBI:57509"/>
        <dbReference type="EC" id="5.3.3.12"/>
    </reaction>
</comment>
<evidence type="ECO:0000256" key="10">
    <source>
        <dbReference type="ARBA" id="ARBA00041631"/>
    </source>
</evidence>
<evidence type="ECO:0000313" key="14">
    <source>
        <dbReference type="Proteomes" id="UP000735302"/>
    </source>
</evidence>
<evidence type="ECO:0000256" key="6">
    <source>
        <dbReference type="ARBA" id="ARBA00036735"/>
    </source>
</evidence>
<accession>A0AAV4C962</accession>
<evidence type="ECO:0000256" key="5">
    <source>
        <dbReference type="ARBA" id="ARBA00023235"/>
    </source>
</evidence>
<proteinExistence type="inferred from homology"/>